<name>A0ABD3H7L1_9MARC</name>
<feature type="compositionally biased region" description="Polar residues" evidence="1">
    <location>
        <begin position="277"/>
        <end position="290"/>
    </location>
</feature>
<feature type="region of interest" description="Disordered" evidence="1">
    <location>
        <begin position="267"/>
        <end position="306"/>
    </location>
</feature>
<sequence>MTRILSGDDSEWASAVKFFLKENVARGRGCRMRRFWSLADIMLLHPNLQFKYSKTTKILMEAWRSATKVLRFGGPVLFIPAVLDMEQLFTLLSKYTEWGALCHPQARSWFRKMGVNCLMQLKSAAGNWTSLQQLAALKNLLPTRELLEYLDSFQLFLIRVNTDVPKLEDSPSWYWDATSSKITGSEIISPRMDEALAASRHYIDKLLMSSLVSMVAAKVYSIKHLSVFGQVKRIVLEVDQTTATCRHGCERTMGEDEILREKTITQERNCKRRAKGSSGSPSSPRMQQRTFGRKNPAPSPPATRCNRSCPFCPTWSGLHALEGGSKMHMRSASKKS</sequence>
<evidence type="ECO:0000256" key="1">
    <source>
        <dbReference type="SAM" id="MobiDB-lite"/>
    </source>
</evidence>
<dbReference type="Proteomes" id="UP001633002">
    <property type="component" value="Unassembled WGS sequence"/>
</dbReference>
<comment type="caution">
    <text evidence="2">The sequence shown here is derived from an EMBL/GenBank/DDBJ whole genome shotgun (WGS) entry which is preliminary data.</text>
</comment>
<proteinExistence type="predicted"/>
<dbReference type="AlphaFoldDB" id="A0ABD3H7L1"/>
<evidence type="ECO:0000313" key="3">
    <source>
        <dbReference type="Proteomes" id="UP001633002"/>
    </source>
</evidence>
<accession>A0ABD3H7L1</accession>
<dbReference type="EMBL" id="JBJQOH010000005">
    <property type="protein sequence ID" value="KAL3686519.1"/>
    <property type="molecule type" value="Genomic_DNA"/>
</dbReference>
<protein>
    <submittedName>
        <fullName evidence="2">Uncharacterized protein</fullName>
    </submittedName>
</protein>
<evidence type="ECO:0000313" key="2">
    <source>
        <dbReference type="EMBL" id="KAL3686519.1"/>
    </source>
</evidence>
<reference evidence="2 3" key="1">
    <citation type="submission" date="2024-09" db="EMBL/GenBank/DDBJ databases">
        <title>Chromosome-scale assembly of Riccia sorocarpa.</title>
        <authorList>
            <person name="Paukszto L."/>
        </authorList>
    </citation>
    <scope>NUCLEOTIDE SEQUENCE [LARGE SCALE GENOMIC DNA]</scope>
    <source>
        <strain evidence="2">LP-2024</strain>
        <tissue evidence="2">Aerial parts of the thallus</tissue>
    </source>
</reference>
<organism evidence="2 3">
    <name type="scientific">Riccia sorocarpa</name>
    <dbReference type="NCBI Taxonomy" id="122646"/>
    <lineage>
        <taxon>Eukaryota</taxon>
        <taxon>Viridiplantae</taxon>
        <taxon>Streptophyta</taxon>
        <taxon>Embryophyta</taxon>
        <taxon>Marchantiophyta</taxon>
        <taxon>Marchantiopsida</taxon>
        <taxon>Marchantiidae</taxon>
        <taxon>Marchantiales</taxon>
        <taxon>Ricciaceae</taxon>
        <taxon>Riccia</taxon>
    </lineage>
</organism>
<keyword evidence="3" id="KW-1185">Reference proteome</keyword>
<gene>
    <name evidence="2" type="ORF">R1sor_009093</name>
</gene>